<sequence length="200" mass="21500">MMKASNIMSEDVATIRGSATVAQAVKLMKLKAIHSLIVERRNDADAYGIVTDVDIANKVVAYGKDPNQVRVYEVMTKPCIVVNPDLGVEYVARLFAQTGIDRAPVIKGELLGIISTQDILTKSDFLENPRVPLLEKALQQEISNARAVCAANADNTEACAAAWEAVNELEAELAFCKGQPPVQSALEQYGAPSVPTLATT</sequence>
<dbReference type="SMART" id="SM00116">
    <property type="entry name" value="CBS"/>
    <property type="match status" value="2"/>
</dbReference>
<dbReference type="Pfam" id="PF02672">
    <property type="entry name" value="CP12"/>
    <property type="match status" value="1"/>
</dbReference>
<organism evidence="4 5">
    <name type="scientific">[Phormidium ambiguum] IAM M-71</name>
    <dbReference type="NCBI Taxonomy" id="454136"/>
    <lineage>
        <taxon>Bacteria</taxon>
        <taxon>Bacillati</taxon>
        <taxon>Cyanobacteriota</taxon>
        <taxon>Cyanophyceae</taxon>
        <taxon>Oscillatoriophycideae</taxon>
        <taxon>Aerosakkonematales</taxon>
        <taxon>Aerosakkonemataceae</taxon>
        <taxon>Floridanema</taxon>
    </lineage>
</organism>
<protein>
    <recommendedName>
        <fullName evidence="3">CBS domain-containing protein</fullName>
    </recommendedName>
</protein>
<keyword evidence="1 2" id="KW-0129">CBS domain</keyword>
<dbReference type="PANTHER" id="PTHR43080">
    <property type="entry name" value="CBS DOMAIN-CONTAINING PROTEIN CBSX3, MITOCHONDRIAL"/>
    <property type="match status" value="1"/>
</dbReference>
<dbReference type="Gene3D" id="3.10.580.10">
    <property type="entry name" value="CBS-domain"/>
    <property type="match status" value="1"/>
</dbReference>
<dbReference type="STRING" id="454136.NIES2119_08205"/>
<dbReference type="InterPro" id="IPR051257">
    <property type="entry name" value="Diverse_CBS-Domain"/>
</dbReference>
<evidence type="ECO:0000259" key="3">
    <source>
        <dbReference type="PROSITE" id="PS51371"/>
    </source>
</evidence>
<dbReference type="InterPro" id="IPR003823">
    <property type="entry name" value="CP12_dom"/>
</dbReference>
<dbReference type="Pfam" id="PF00571">
    <property type="entry name" value="CBS"/>
    <property type="match status" value="2"/>
</dbReference>
<dbReference type="PROSITE" id="PS51371">
    <property type="entry name" value="CBS"/>
    <property type="match status" value="2"/>
</dbReference>
<dbReference type="OrthoDB" id="9807125at2"/>
<dbReference type="RefSeq" id="WP_073592963.1">
    <property type="nucleotide sequence ID" value="NZ_MRCE01000006.1"/>
</dbReference>
<accession>A0A1U7IP19</accession>
<reference evidence="4 5" key="1">
    <citation type="submission" date="2016-11" db="EMBL/GenBank/DDBJ databases">
        <title>Draft Genome Sequences of Nine Cyanobacterial Strains from Diverse Habitats.</title>
        <authorList>
            <person name="Zhu T."/>
            <person name="Hou S."/>
            <person name="Lu X."/>
            <person name="Hess W.R."/>
        </authorList>
    </citation>
    <scope>NUCLEOTIDE SEQUENCE [LARGE SCALE GENOMIC DNA]</scope>
    <source>
        <strain evidence="4 5">IAM M-71</strain>
    </source>
</reference>
<evidence type="ECO:0000313" key="5">
    <source>
        <dbReference type="Proteomes" id="UP000185860"/>
    </source>
</evidence>
<dbReference type="SUPFAM" id="SSF54631">
    <property type="entry name" value="CBS-domain pair"/>
    <property type="match status" value="1"/>
</dbReference>
<gene>
    <name evidence="4" type="ORF">NIES2119_08205</name>
</gene>
<proteinExistence type="predicted"/>
<name>A0A1U7IP19_9CYAN</name>
<dbReference type="InterPro" id="IPR046342">
    <property type="entry name" value="CBS_dom_sf"/>
</dbReference>
<feature type="domain" description="CBS" evidence="3">
    <location>
        <begin position="75"/>
        <end position="133"/>
    </location>
</feature>
<evidence type="ECO:0000256" key="1">
    <source>
        <dbReference type="ARBA" id="ARBA00023122"/>
    </source>
</evidence>
<evidence type="ECO:0000313" key="4">
    <source>
        <dbReference type="EMBL" id="OKH39101.1"/>
    </source>
</evidence>
<dbReference type="SMART" id="SM01093">
    <property type="entry name" value="CP12"/>
    <property type="match status" value="1"/>
</dbReference>
<comment type="caution">
    <text evidence="4">The sequence shown here is derived from an EMBL/GenBank/DDBJ whole genome shotgun (WGS) entry which is preliminary data.</text>
</comment>
<evidence type="ECO:0000256" key="2">
    <source>
        <dbReference type="PROSITE-ProRule" id="PRU00703"/>
    </source>
</evidence>
<dbReference type="PANTHER" id="PTHR43080:SF2">
    <property type="entry name" value="CBS DOMAIN-CONTAINING PROTEIN"/>
    <property type="match status" value="1"/>
</dbReference>
<dbReference type="InterPro" id="IPR000644">
    <property type="entry name" value="CBS_dom"/>
</dbReference>
<feature type="domain" description="CBS" evidence="3">
    <location>
        <begin position="8"/>
        <end position="66"/>
    </location>
</feature>
<dbReference type="Proteomes" id="UP000185860">
    <property type="component" value="Unassembled WGS sequence"/>
</dbReference>
<dbReference type="AlphaFoldDB" id="A0A1U7IP19"/>
<dbReference type="EMBL" id="MRCE01000006">
    <property type="protein sequence ID" value="OKH39101.1"/>
    <property type="molecule type" value="Genomic_DNA"/>
</dbReference>